<reference evidence="3" key="1">
    <citation type="journal article" date="2019" name="Sci. Rep.">
        <title>Draft genome of Tanacetum cinerariifolium, the natural source of mosquito coil.</title>
        <authorList>
            <person name="Yamashiro T."/>
            <person name="Shiraishi A."/>
            <person name="Satake H."/>
            <person name="Nakayama K."/>
        </authorList>
    </citation>
    <scope>NUCLEOTIDE SEQUENCE</scope>
</reference>
<comment type="caution">
    <text evidence="3">The sequence shown here is derived from an EMBL/GenBank/DDBJ whole genome shotgun (WGS) entry which is preliminary data.</text>
</comment>
<name>A0A699GVP4_TANCI</name>
<keyword evidence="2" id="KW-0812">Transmembrane</keyword>
<feature type="region of interest" description="Disordered" evidence="1">
    <location>
        <begin position="166"/>
        <end position="228"/>
    </location>
</feature>
<evidence type="ECO:0000313" key="3">
    <source>
        <dbReference type="EMBL" id="GEW27492.1"/>
    </source>
</evidence>
<feature type="compositionally biased region" description="Polar residues" evidence="1">
    <location>
        <begin position="167"/>
        <end position="183"/>
    </location>
</feature>
<keyword evidence="2" id="KW-1133">Transmembrane helix</keyword>
<evidence type="ECO:0000256" key="2">
    <source>
        <dbReference type="SAM" id="Phobius"/>
    </source>
</evidence>
<feature type="transmembrane region" description="Helical" evidence="2">
    <location>
        <begin position="35"/>
        <end position="57"/>
    </location>
</feature>
<dbReference type="AlphaFoldDB" id="A0A699GVP4"/>
<protein>
    <submittedName>
        <fullName evidence="3">Uncharacterized protein</fullName>
    </submittedName>
</protein>
<evidence type="ECO:0000256" key="1">
    <source>
        <dbReference type="SAM" id="MobiDB-lite"/>
    </source>
</evidence>
<sequence>MSLTKSRVGAVGAVGGGVDVGVVGGGVGGFCSGGVFYVVGVGVSVAVVVAYAGMTILSRGNAYIDRVLLSHFYGVDDENEFGVIDDNEEIRTQCVETALRLLATASNHTRDGVRKFKTASECSRLKRSPRRIIKATAAEDLRRRCENPKKAFVDYTSSHADEMEGKQFTTNQGPRNFNESTSAWKDKPDFNWDNDHNEPVSTKEEVIEETEELGEETEGETKEEEEDDLEYFDTFPAVEELRYHKWLLNNPRPPGSTPRVTNQCDVQAQLLFDRNFTYECDFVMLEDTSSVIDPYLGVMVLGKPFTKETRLICNKYEGTITFETDKGKITFKMPHKMEGFKRIDKDILKTDNILPFLITGDDSDQAKTHYLNSLNLGPTYRHDESMP</sequence>
<organism evidence="3">
    <name type="scientific">Tanacetum cinerariifolium</name>
    <name type="common">Dalmatian daisy</name>
    <name type="synonym">Chrysanthemum cinerariifolium</name>
    <dbReference type="NCBI Taxonomy" id="118510"/>
    <lineage>
        <taxon>Eukaryota</taxon>
        <taxon>Viridiplantae</taxon>
        <taxon>Streptophyta</taxon>
        <taxon>Embryophyta</taxon>
        <taxon>Tracheophyta</taxon>
        <taxon>Spermatophyta</taxon>
        <taxon>Magnoliopsida</taxon>
        <taxon>eudicotyledons</taxon>
        <taxon>Gunneridae</taxon>
        <taxon>Pentapetalae</taxon>
        <taxon>asterids</taxon>
        <taxon>campanulids</taxon>
        <taxon>Asterales</taxon>
        <taxon>Asteraceae</taxon>
        <taxon>Asteroideae</taxon>
        <taxon>Anthemideae</taxon>
        <taxon>Anthemidinae</taxon>
        <taxon>Tanacetum</taxon>
    </lineage>
</organism>
<keyword evidence="2" id="KW-0472">Membrane</keyword>
<feature type="compositionally biased region" description="Basic and acidic residues" evidence="1">
    <location>
        <begin position="184"/>
        <end position="205"/>
    </location>
</feature>
<proteinExistence type="predicted"/>
<feature type="compositionally biased region" description="Acidic residues" evidence="1">
    <location>
        <begin position="206"/>
        <end position="228"/>
    </location>
</feature>
<accession>A0A699GVP4</accession>
<gene>
    <name evidence="3" type="ORF">Tci_199468</name>
</gene>
<dbReference type="EMBL" id="BKCJ010051775">
    <property type="protein sequence ID" value="GEW27492.1"/>
    <property type="molecule type" value="Genomic_DNA"/>
</dbReference>